<gene>
    <name evidence="1" type="ORF">HGA07_18585</name>
</gene>
<dbReference type="EMBL" id="JAAXPE010000020">
    <property type="protein sequence ID" value="NKY87630.1"/>
    <property type="molecule type" value="Genomic_DNA"/>
</dbReference>
<reference evidence="1 2" key="1">
    <citation type="submission" date="2020-04" db="EMBL/GenBank/DDBJ databases">
        <title>MicrobeNet Type strains.</title>
        <authorList>
            <person name="Nicholson A.C."/>
        </authorList>
    </citation>
    <scope>NUCLEOTIDE SEQUENCE [LARGE SCALE GENOMIC DNA]</scope>
    <source>
        <strain evidence="1 2">DSM 44445</strain>
    </source>
</reference>
<name>A0A7X6LZR0_9NOCA</name>
<dbReference type="RefSeq" id="WP_051031871.1">
    <property type="nucleotide sequence ID" value="NZ_CAWPHS010000013.1"/>
</dbReference>
<protein>
    <submittedName>
        <fullName evidence="1">Uncharacterized protein</fullName>
    </submittedName>
</protein>
<dbReference type="Proteomes" id="UP000523447">
    <property type="component" value="Unassembled WGS sequence"/>
</dbReference>
<organism evidence="1 2">
    <name type="scientific">Nocardia veterana</name>
    <dbReference type="NCBI Taxonomy" id="132249"/>
    <lineage>
        <taxon>Bacteria</taxon>
        <taxon>Bacillati</taxon>
        <taxon>Actinomycetota</taxon>
        <taxon>Actinomycetes</taxon>
        <taxon>Mycobacteriales</taxon>
        <taxon>Nocardiaceae</taxon>
        <taxon>Nocardia</taxon>
    </lineage>
</organism>
<sequence>MEDTVVLEVWGRRTAIRYAGGRITTTPLSIDDDIALDIRVGDLRDACLAESDAGELLILLYFRAPDHVIDGVATRRNPATVFLEPEVLPQAAALVRAITDDLLEMRRIVRQRPDLTPPRPVPGPYGPIRPDVARAAERMRTPGLGAREITALHAYARPDEYVLECASCGHRGAPGLVAIITLRLLFVSAGATYEFPVAAMDRTDVAAPPGSVATLRVSDGQTDLEFVSTESEDLLRVAQAARLACEIEHVDGSIVMARPSALDLFGEWQLLVERRKLGMVDAERFRWEGVGILRAMPR</sequence>
<proteinExistence type="predicted"/>
<dbReference type="AlphaFoldDB" id="A0A7X6LZR0"/>
<comment type="caution">
    <text evidence="1">The sequence shown here is derived from an EMBL/GenBank/DDBJ whole genome shotgun (WGS) entry which is preliminary data.</text>
</comment>
<evidence type="ECO:0000313" key="2">
    <source>
        <dbReference type="Proteomes" id="UP000523447"/>
    </source>
</evidence>
<accession>A0A7X6LZR0</accession>
<keyword evidence="2" id="KW-1185">Reference proteome</keyword>
<evidence type="ECO:0000313" key="1">
    <source>
        <dbReference type="EMBL" id="NKY87630.1"/>
    </source>
</evidence>